<accession>A0A220UKJ2</accession>
<dbReference type="Pfam" id="PF10980">
    <property type="entry name" value="DUF2787"/>
    <property type="match status" value="1"/>
</dbReference>
<evidence type="ECO:0000313" key="2">
    <source>
        <dbReference type="Proteomes" id="UP000198367"/>
    </source>
</evidence>
<dbReference type="RefSeq" id="WP_089067309.1">
    <property type="nucleotide sequence ID" value="NZ_CP022358.1"/>
</dbReference>
<evidence type="ECO:0000313" key="1">
    <source>
        <dbReference type="EMBL" id="ASK68471.1"/>
    </source>
</evidence>
<protein>
    <recommendedName>
        <fullName evidence="3">DUF2787 domain-containing protein</fullName>
    </recommendedName>
</protein>
<sequence>MTLTIKRNQLPAMPDRFYQVIEKELANVDPKGSNAITLNFRDPDYSAEAGGFHPVEVRLEKQQDHWRLVYVTDFAFRGHPFPELVKDIDICFNSKQVYSLFSGWIGERESQGLIKLFSDNFVSYYQMEAYQVEVSLD</sequence>
<keyword evidence="2" id="KW-1185">Reference proteome</keyword>
<organism evidence="1 2">
    <name type="scientific">Shewanella bicestrii</name>
    <dbReference type="NCBI Taxonomy" id="2018305"/>
    <lineage>
        <taxon>Bacteria</taxon>
        <taxon>Pseudomonadati</taxon>
        <taxon>Pseudomonadota</taxon>
        <taxon>Gammaproteobacteria</taxon>
        <taxon>Alteromonadales</taxon>
        <taxon>Shewanellaceae</taxon>
        <taxon>Shewanella</taxon>
    </lineage>
</organism>
<reference evidence="1 2" key="1">
    <citation type="submission" date="2017-07" db="EMBL/GenBank/DDBJ databases">
        <title>Phenotypical and genomic characterization of a clinical isolate of Shewanella bicestrii sp. nov. producing an extended-spectrum beta-lactamase and a new oxacillinase variant.</title>
        <authorList>
            <person name="Jousset A.B."/>
            <person name="Bonnin R.A."/>
            <person name="Girlich D."/>
            <person name="Dabos L."/>
            <person name="Potron A."/>
            <person name="Dortet L."/>
            <person name="Glaser P."/>
            <person name="Naas T."/>
        </authorList>
    </citation>
    <scope>NUCLEOTIDE SEQUENCE [LARGE SCALE GENOMIC DNA]</scope>
    <source>
        <strain evidence="1 2">JAB-1</strain>
    </source>
</reference>
<dbReference type="Proteomes" id="UP000198367">
    <property type="component" value="Chromosome"/>
</dbReference>
<name>A0A220UKJ2_9GAMM</name>
<dbReference type="Gene3D" id="3.10.450.430">
    <property type="entry name" value="Protein of unknown function DUF2787"/>
    <property type="match status" value="1"/>
</dbReference>
<dbReference type="InterPro" id="IPR021248">
    <property type="entry name" value="DUF2787"/>
</dbReference>
<dbReference type="KEGG" id="sbj:CF168_06070"/>
<proteinExistence type="predicted"/>
<dbReference type="AlphaFoldDB" id="A0A220UKJ2"/>
<gene>
    <name evidence="1" type="ORF">CF168_06070</name>
</gene>
<dbReference type="PANTHER" id="PTHR38978:SF2">
    <property type="entry name" value="DUF2787 DOMAIN-CONTAINING PROTEIN"/>
    <property type="match status" value="1"/>
</dbReference>
<evidence type="ECO:0008006" key="3">
    <source>
        <dbReference type="Google" id="ProtNLM"/>
    </source>
</evidence>
<dbReference type="PANTHER" id="PTHR38978">
    <property type="entry name" value="DUF2787 DOMAIN-CONTAINING PROTEIN"/>
    <property type="match status" value="1"/>
</dbReference>
<dbReference type="EMBL" id="CP022358">
    <property type="protein sequence ID" value="ASK68471.1"/>
    <property type="molecule type" value="Genomic_DNA"/>
</dbReference>